<name>A0AC34RLH0_9BILA</name>
<reference evidence="2" key="1">
    <citation type="submission" date="2022-11" db="UniProtKB">
        <authorList>
            <consortium name="WormBaseParasite"/>
        </authorList>
    </citation>
    <scope>IDENTIFICATION</scope>
</reference>
<dbReference type="WBParaSite" id="JU765_v2.g7985.t1">
    <property type="protein sequence ID" value="JU765_v2.g7985.t1"/>
    <property type="gene ID" value="JU765_v2.g7985"/>
</dbReference>
<evidence type="ECO:0000313" key="1">
    <source>
        <dbReference type="Proteomes" id="UP000887576"/>
    </source>
</evidence>
<proteinExistence type="predicted"/>
<dbReference type="Proteomes" id="UP000887576">
    <property type="component" value="Unplaced"/>
</dbReference>
<protein>
    <submittedName>
        <fullName evidence="2">C-type lectin domain-containing protein</fullName>
    </submittedName>
</protein>
<sequence length="247" mass="27749">MKLILLVLTVATMVVSSVLGENCVGNTVDVPQCPYNWMIHKFGNNYYCFTIVTGNAYQYFDNQNCKRADWRSNAAVVKNVTELNALANYYRYAYIGLFDNNSQRHNTAATWRWSDGTPFRAEISYLMDSVAEKTPGKFLGGFIDTYPYPYVKVHIVPQLTINGLCKMPAPIVKQCQTPPPTPKSAVKLLTTLTSVKPSTVVPEEQKNAKADQIKLQTDDMLKKDSPKRSRCRNRSRSKAVNSSTAKS</sequence>
<organism evidence="1 2">
    <name type="scientific">Panagrolaimus sp. JU765</name>
    <dbReference type="NCBI Taxonomy" id="591449"/>
    <lineage>
        <taxon>Eukaryota</taxon>
        <taxon>Metazoa</taxon>
        <taxon>Ecdysozoa</taxon>
        <taxon>Nematoda</taxon>
        <taxon>Chromadorea</taxon>
        <taxon>Rhabditida</taxon>
        <taxon>Tylenchina</taxon>
        <taxon>Panagrolaimomorpha</taxon>
        <taxon>Panagrolaimoidea</taxon>
        <taxon>Panagrolaimidae</taxon>
        <taxon>Panagrolaimus</taxon>
    </lineage>
</organism>
<accession>A0AC34RLH0</accession>
<evidence type="ECO:0000313" key="2">
    <source>
        <dbReference type="WBParaSite" id="JU765_v2.g7985.t1"/>
    </source>
</evidence>